<evidence type="ECO:0000256" key="4">
    <source>
        <dbReference type="PROSITE-ProRule" id="PRU00221"/>
    </source>
</evidence>
<feature type="repeat" description="WD" evidence="4">
    <location>
        <begin position="230"/>
        <end position="262"/>
    </location>
</feature>
<dbReference type="InterPro" id="IPR001680">
    <property type="entry name" value="WD40_rpt"/>
</dbReference>
<evidence type="ECO:0000256" key="1">
    <source>
        <dbReference type="ARBA" id="ARBA00022574"/>
    </source>
</evidence>
<feature type="repeat" description="WD" evidence="4">
    <location>
        <begin position="180"/>
        <end position="215"/>
    </location>
</feature>
<dbReference type="OrthoDB" id="284782at2759"/>
<dbReference type="CDD" id="cd00200">
    <property type="entry name" value="WD40"/>
    <property type="match status" value="1"/>
</dbReference>
<dbReference type="InterPro" id="IPR028608">
    <property type="entry name" value="CIAO1/Cia1"/>
</dbReference>
<gene>
    <name evidence="5" type="ORF">CROE0942_LOCUS14536</name>
    <name evidence="6" type="ORF">FNF27_02028</name>
</gene>
<dbReference type="PANTHER" id="PTHR19920:SF0">
    <property type="entry name" value="CYTOSOLIC IRON-SULFUR PROTEIN ASSEMBLY PROTEIN CIAO1-RELATED"/>
    <property type="match status" value="1"/>
</dbReference>
<evidence type="ECO:0000313" key="5">
    <source>
        <dbReference type="EMBL" id="CAD8570156.1"/>
    </source>
</evidence>
<feature type="repeat" description="WD" evidence="4">
    <location>
        <begin position="31"/>
        <end position="63"/>
    </location>
</feature>
<reference evidence="5" key="2">
    <citation type="submission" date="2021-01" db="EMBL/GenBank/DDBJ databases">
        <authorList>
            <person name="Corre E."/>
            <person name="Pelletier E."/>
            <person name="Niang G."/>
            <person name="Scheremetjew M."/>
            <person name="Finn R."/>
            <person name="Kale V."/>
            <person name="Holt S."/>
            <person name="Cochrane G."/>
            <person name="Meng A."/>
            <person name="Brown T."/>
            <person name="Cohen L."/>
        </authorList>
    </citation>
    <scope>NUCLEOTIDE SEQUENCE</scope>
    <source>
        <strain evidence="5">E4-10</strain>
    </source>
</reference>
<dbReference type="EMBL" id="HBET01021276">
    <property type="protein sequence ID" value="CAD8570156.1"/>
    <property type="molecule type" value="Transcribed_RNA"/>
</dbReference>
<dbReference type="HAMAP" id="MF_03037">
    <property type="entry name" value="ciao1"/>
    <property type="match status" value="1"/>
</dbReference>
<dbReference type="PROSITE" id="PS50082">
    <property type="entry name" value="WD_REPEATS_2"/>
    <property type="match status" value="5"/>
</dbReference>
<keyword evidence="1 4" id="KW-0853">WD repeat</keyword>
<proteinExistence type="inferred from homology"/>
<evidence type="ECO:0000313" key="7">
    <source>
        <dbReference type="Proteomes" id="UP000322899"/>
    </source>
</evidence>
<keyword evidence="2" id="KW-0677">Repeat</keyword>
<comment type="similarity">
    <text evidence="3">Belongs to the WD repeat CIA1 family.</text>
</comment>
<dbReference type="SMART" id="SM00320">
    <property type="entry name" value="WD40"/>
    <property type="match status" value="7"/>
</dbReference>
<dbReference type="PROSITE" id="PS50294">
    <property type="entry name" value="WD_REPEATS_REGION"/>
    <property type="match status" value="3"/>
</dbReference>
<dbReference type="Gene3D" id="2.130.10.10">
    <property type="entry name" value="YVTN repeat-like/Quinoprotein amine dehydrogenase"/>
    <property type="match status" value="1"/>
</dbReference>
<dbReference type="PANTHER" id="PTHR19920">
    <property type="entry name" value="WD40 PROTEIN CIAO1"/>
    <property type="match status" value="1"/>
</dbReference>
<comment type="function">
    <text evidence="3">Essential component of the cytosolic iron-sulfur (Fe/S) protein assembly machinery. Required for the maturation of extramitochondrial Fe/S proteins.</text>
</comment>
<name>A0A5A8EKL6_CAFRO</name>
<dbReference type="InterPro" id="IPR036322">
    <property type="entry name" value="WD40_repeat_dom_sf"/>
</dbReference>
<feature type="repeat" description="WD" evidence="4">
    <location>
        <begin position="135"/>
        <end position="167"/>
    </location>
</feature>
<evidence type="ECO:0000256" key="2">
    <source>
        <dbReference type="ARBA" id="ARBA00022737"/>
    </source>
</evidence>
<dbReference type="GO" id="GO:0097361">
    <property type="term" value="C:cytosolic [4Fe-4S] assembly targeting complex"/>
    <property type="evidence" value="ECO:0007669"/>
    <property type="project" value="InterPro"/>
</dbReference>
<dbReference type="InterPro" id="IPR015943">
    <property type="entry name" value="WD40/YVTN_repeat-like_dom_sf"/>
</dbReference>
<evidence type="ECO:0000313" key="6">
    <source>
        <dbReference type="EMBL" id="KAA0176331.1"/>
    </source>
</evidence>
<feature type="repeat" description="WD" evidence="4">
    <location>
        <begin position="84"/>
        <end position="108"/>
    </location>
</feature>
<reference evidence="6 7" key="1">
    <citation type="submission" date="2019-07" db="EMBL/GenBank/DDBJ databases">
        <title>Genomes of Cafeteria roenbergensis.</title>
        <authorList>
            <person name="Fischer M.G."/>
            <person name="Hackl T."/>
            <person name="Roman M."/>
        </authorList>
    </citation>
    <scope>NUCLEOTIDE SEQUENCE [LARGE SCALE GENOMIC DNA]</scope>
    <source>
        <strain evidence="6 7">E4-10P</strain>
    </source>
</reference>
<dbReference type="AlphaFoldDB" id="A0A5A8EKL6"/>
<protein>
    <recommendedName>
        <fullName evidence="3">Probable cytosolic iron-sulfur protein assembly protein CIAO1 homolog</fullName>
    </recommendedName>
</protein>
<dbReference type="EMBL" id="VLTO01000008">
    <property type="protein sequence ID" value="KAA0176331.1"/>
    <property type="molecule type" value="Genomic_DNA"/>
</dbReference>
<organism evidence="6 7">
    <name type="scientific">Cafeteria roenbergensis</name>
    <name type="common">Marine flagellate</name>
    <dbReference type="NCBI Taxonomy" id="33653"/>
    <lineage>
        <taxon>Eukaryota</taxon>
        <taxon>Sar</taxon>
        <taxon>Stramenopiles</taxon>
        <taxon>Bigyra</taxon>
        <taxon>Opalozoa</taxon>
        <taxon>Bicosoecida</taxon>
        <taxon>Cafeteriaceae</taxon>
        <taxon>Cafeteria</taxon>
    </lineage>
</organism>
<accession>A0A5A8EKL6</accession>
<dbReference type="Proteomes" id="UP000322899">
    <property type="component" value="Unassembled WGS sequence"/>
</dbReference>
<dbReference type="Pfam" id="PF00400">
    <property type="entry name" value="WD40"/>
    <property type="match status" value="7"/>
</dbReference>
<dbReference type="SUPFAM" id="SSF50978">
    <property type="entry name" value="WD40 repeat-like"/>
    <property type="match status" value="1"/>
</dbReference>
<dbReference type="GO" id="GO:0016226">
    <property type="term" value="P:iron-sulfur cluster assembly"/>
    <property type="evidence" value="ECO:0007669"/>
    <property type="project" value="UniProtKB-UniRule"/>
</dbReference>
<sequence length="366" mass="38066">MASSSAAPSTEAPRAAGADRVPRKLRLAATLEGHDGAAWTVAWNPARRLLASCSTDKTVRVWSWAGAGSWSCVAKLEDFVTRTVRCVAWSPSGELLAATSFDGDTAIWRCSGGAAVGPDAAGAGGAVRFEAVASLQGHENEVKGAAWSADGSMLATSGRDKNVWVWEADESGEFECAGVLTGHSQDVKSVRWLPGGANGAQELLSCSYDNSARVWREDPDTGDWTTTQVLEGHGSTVWSAAVSPAGDAVATVDHDGRIIVWKRAAADAAPGAAWAKGVTGDVSRSRACLSVDWSPDGDVLATAGADDTLRVIAVDATRSALDTLAEEPGAHDGEANCASWCPWPAEGGRMLASCGDDGAVRVWLWE</sequence>
<evidence type="ECO:0000256" key="3">
    <source>
        <dbReference type="HAMAP-Rule" id="MF_03037"/>
    </source>
</evidence>